<proteinExistence type="predicted"/>
<dbReference type="Pfam" id="PF00583">
    <property type="entry name" value="Acetyltransf_1"/>
    <property type="match status" value="1"/>
</dbReference>
<dbReference type="GO" id="GO:1905502">
    <property type="term" value="F:acetyl-CoA binding"/>
    <property type="evidence" value="ECO:0007669"/>
    <property type="project" value="TreeGrafter"/>
</dbReference>
<sequence length="149" mass="17316">MEIIEVSKRPKLFPQAVQAFYNQWGTEDNYAFYEDCMRHSSADGLPSFYVALEGVAILGTYALLRNDLNSRHDLCPWLACLWVDPEHRGKEFGRKLLEHGLQEAEKKGYSNLYLNSDLDSYYEKYGWVHTGMLFGPFGNSNKIYEKKCR</sequence>
<evidence type="ECO:0000259" key="1">
    <source>
        <dbReference type="PROSITE" id="PS51186"/>
    </source>
</evidence>
<dbReference type="SUPFAM" id="SSF55729">
    <property type="entry name" value="Acyl-CoA N-acyltransferases (Nat)"/>
    <property type="match status" value="1"/>
</dbReference>
<accession>A0A7X2S5C9</accession>
<gene>
    <name evidence="2" type="ORF">GKZ89_09035</name>
</gene>
<protein>
    <submittedName>
        <fullName evidence="2">GNAT family N-acetyltransferase</fullName>
    </submittedName>
</protein>
<dbReference type="CDD" id="cd04301">
    <property type="entry name" value="NAT_SF"/>
    <property type="match status" value="1"/>
</dbReference>
<evidence type="ECO:0000313" key="3">
    <source>
        <dbReference type="Proteomes" id="UP000434639"/>
    </source>
</evidence>
<dbReference type="InterPro" id="IPR000182">
    <property type="entry name" value="GNAT_dom"/>
</dbReference>
<dbReference type="AlphaFoldDB" id="A0A7X2S5C9"/>
<dbReference type="Proteomes" id="UP000434639">
    <property type="component" value="Unassembled WGS sequence"/>
</dbReference>
<dbReference type="InterPro" id="IPR039840">
    <property type="entry name" value="NAA80"/>
</dbReference>
<dbReference type="PANTHER" id="PTHR13538">
    <property type="entry name" value="N-ACETYLTRANSFERASE 6"/>
    <property type="match status" value="1"/>
</dbReference>
<keyword evidence="3" id="KW-1185">Reference proteome</keyword>
<dbReference type="PROSITE" id="PS51186">
    <property type="entry name" value="GNAT"/>
    <property type="match status" value="1"/>
</dbReference>
<dbReference type="OrthoDB" id="9789053at2"/>
<name>A0A7X2S5C9_9BACI</name>
<dbReference type="GO" id="GO:0005737">
    <property type="term" value="C:cytoplasm"/>
    <property type="evidence" value="ECO:0007669"/>
    <property type="project" value="TreeGrafter"/>
</dbReference>
<comment type="caution">
    <text evidence="2">The sequence shown here is derived from an EMBL/GenBank/DDBJ whole genome shotgun (WGS) entry which is preliminary data.</text>
</comment>
<feature type="domain" description="N-acetyltransferase" evidence="1">
    <location>
        <begin position="1"/>
        <end position="149"/>
    </location>
</feature>
<dbReference type="PANTHER" id="PTHR13538:SF4">
    <property type="entry name" value="N-ALPHA-ACETYLTRANSFERASE 80"/>
    <property type="match status" value="1"/>
</dbReference>
<dbReference type="EMBL" id="WMIB01000007">
    <property type="protein sequence ID" value="MTH53545.1"/>
    <property type="molecule type" value="Genomic_DNA"/>
</dbReference>
<keyword evidence="2" id="KW-0808">Transferase</keyword>
<dbReference type="RefSeq" id="WP_155112078.1">
    <property type="nucleotide sequence ID" value="NZ_WMIB01000007.1"/>
</dbReference>
<evidence type="ECO:0000313" key="2">
    <source>
        <dbReference type="EMBL" id="MTH53545.1"/>
    </source>
</evidence>
<dbReference type="GO" id="GO:0008080">
    <property type="term" value="F:N-acetyltransferase activity"/>
    <property type="evidence" value="ECO:0007669"/>
    <property type="project" value="InterPro"/>
</dbReference>
<reference evidence="2 3" key="1">
    <citation type="journal article" date="2017" name="Int. J. Syst. Evol. Microbiol.">
        <title>Bacillus mangrovi sp. nov., isolated from a sediment sample from a mangrove forest.</title>
        <authorList>
            <person name="Gupta V."/>
            <person name="Singh P.K."/>
            <person name="Korpole S."/>
            <person name="Tanuku N.R.S."/>
            <person name="Pinnaka A.K."/>
        </authorList>
    </citation>
    <scope>NUCLEOTIDE SEQUENCE [LARGE SCALE GENOMIC DNA]</scope>
    <source>
        <strain evidence="2 3">KCTC 33872</strain>
    </source>
</reference>
<organism evidence="2 3">
    <name type="scientific">Metabacillus mangrovi</name>
    <dbReference type="NCBI Taxonomy" id="1491830"/>
    <lineage>
        <taxon>Bacteria</taxon>
        <taxon>Bacillati</taxon>
        <taxon>Bacillota</taxon>
        <taxon>Bacilli</taxon>
        <taxon>Bacillales</taxon>
        <taxon>Bacillaceae</taxon>
        <taxon>Metabacillus</taxon>
    </lineage>
</organism>
<dbReference type="InterPro" id="IPR016181">
    <property type="entry name" value="Acyl_CoA_acyltransferase"/>
</dbReference>
<dbReference type="Gene3D" id="3.40.630.30">
    <property type="match status" value="1"/>
</dbReference>